<evidence type="ECO:0000313" key="3">
    <source>
        <dbReference type="Proteomes" id="UP001156102"/>
    </source>
</evidence>
<reference evidence="2" key="1">
    <citation type="submission" date="2022-07" db="EMBL/GenBank/DDBJ databases">
        <authorList>
            <person name="Li W.-J."/>
            <person name="Deng Q.-Q."/>
        </authorList>
    </citation>
    <scope>NUCLEOTIDE SEQUENCE</scope>
    <source>
        <strain evidence="2">SYSU M60031</strain>
    </source>
</reference>
<dbReference type="NCBIfam" id="TIGR02131">
    <property type="entry name" value="phaP_Bmeg"/>
    <property type="match status" value="1"/>
</dbReference>
<dbReference type="Pfam" id="PF09602">
    <property type="entry name" value="PhaP_Bmeg"/>
    <property type="match status" value="1"/>
</dbReference>
<dbReference type="RefSeq" id="WP_254758418.1">
    <property type="nucleotide sequence ID" value="NZ_JANCLT010000003.1"/>
</dbReference>
<comment type="caution">
    <text evidence="2">The sequence shown here is derived from an EMBL/GenBank/DDBJ whole genome shotgun (WGS) entry which is preliminary data.</text>
</comment>
<feature type="coiled-coil region" evidence="1">
    <location>
        <begin position="112"/>
        <end position="150"/>
    </location>
</feature>
<dbReference type="InterPro" id="IPR011728">
    <property type="entry name" value="PhaP_Bmeg"/>
</dbReference>
<proteinExistence type="predicted"/>
<keyword evidence="3" id="KW-1185">Reference proteome</keyword>
<evidence type="ECO:0000256" key="1">
    <source>
        <dbReference type="SAM" id="Coils"/>
    </source>
</evidence>
<dbReference type="EMBL" id="JANCLT010000003">
    <property type="protein sequence ID" value="MCP8968509.1"/>
    <property type="molecule type" value="Genomic_DNA"/>
</dbReference>
<accession>A0AA41X891</accession>
<evidence type="ECO:0000313" key="2">
    <source>
        <dbReference type="EMBL" id="MCP8968509.1"/>
    </source>
</evidence>
<name>A0AA41X891_9BACI</name>
<gene>
    <name evidence="2" type="primary">phaP</name>
    <name evidence="2" type="ORF">NK662_08125</name>
</gene>
<keyword evidence="1" id="KW-0175">Coiled coil</keyword>
<dbReference type="AlphaFoldDB" id="A0AA41X891"/>
<protein>
    <submittedName>
        <fullName evidence="2">Polyhydroxyalkanoic acid inclusion protein PhaP</fullName>
    </submittedName>
</protein>
<dbReference type="Proteomes" id="UP001156102">
    <property type="component" value="Unassembled WGS sequence"/>
</dbReference>
<organism evidence="2 3">
    <name type="scientific">Ectobacillus ponti</name>
    <dbReference type="NCBI Taxonomy" id="2961894"/>
    <lineage>
        <taxon>Bacteria</taxon>
        <taxon>Bacillati</taxon>
        <taxon>Bacillota</taxon>
        <taxon>Bacilli</taxon>
        <taxon>Bacillales</taxon>
        <taxon>Bacillaceae</taxon>
        <taxon>Ectobacillus</taxon>
    </lineage>
</organism>
<sequence>MEMKPYELVDAFWKNWGQSLSMMSSAGKQMEQMTMEALKQQQETLHKVVEGMQTMEQEFKRYMAQASTQYVDYMKQLTGGQFVPQLEEWQSKWNELLQQMQQFSTSPTKTSLSLLSQTSEQLEEALKQVVQQQQQQREELQGQMTSFLHELKAMQLDLAKRFEENSKAVFAPMK</sequence>